<name>A0A6I4NQ81_9FLAO</name>
<dbReference type="Pfam" id="PF00512">
    <property type="entry name" value="HisKA"/>
    <property type="match status" value="1"/>
</dbReference>
<evidence type="ECO:0000259" key="10">
    <source>
        <dbReference type="PROSITE" id="PS50110"/>
    </source>
</evidence>
<dbReference type="InterPro" id="IPR036097">
    <property type="entry name" value="HisK_dim/P_sf"/>
</dbReference>
<dbReference type="InterPro" id="IPR011006">
    <property type="entry name" value="CheY-like_superfamily"/>
</dbReference>
<dbReference type="InterPro" id="IPR011990">
    <property type="entry name" value="TPR-like_helical_dom_sf"/>
</dbReference>
<dbReference type="Gene3D" id="3.30.565.10">
    <property type="entry name" value="Histidine kinase-like ATPase, C-terminal domain"/>
    <property type="match status" value="1"/>
</dbReference>
<proteinExistence type="predicted"/>
<dbReference type="PANTHER" id="PTHR45339:SF5">
    <property type="entry name" value="HISTIDINE KINASE"/>
    <property type="match status" value="1"/>
</dbReference>
<dbReference type="PROSITE" id="PS50005">
    <property type="entry name" value="TPR"/>
    <property type="match status" value="1"/>
</dbReference>
<dbReference type="GO" id="GO:0000155">
    <property type="term" value="F:phosphorelay sensor kinase activity"/>
    <property type="evidence" value="ECO:0007669"/>
    <property type="project" value="InterPro"/>
</dbReference>
<dbReference type="SMART" id="SM00388">
    <property type="entry name" value="HisKA"/>
    <property type="match status" value="1"/>
</dbReference>
<feature type="domain" description="Histidine kinase" evidence="9">
    <location>
        <begin position="364"/>
        <end position="584"/>
    </location>
</feature>
<dbReference type="SMART" id="SM00387">
    <property type="entry name" value="HATPase_c"/>
    <property type="match status" value="1"/>
</dbReference>
<dbReference type="SUPFAM" id="SSF55874">
    <property type="entry name" value="ATPase domain of HSP90 chaperone/DNA topoisomerase II/histidine kinase"/>
    <property type="match status" value="1"/>
</dbReference>
<dbReference type="InterPro" id="IPR036890">
    <property type="entry name" value="HATPase_C_sf"/>
</dbReference>
<dbReference type="InterPro" id="IPR004358">
    <property type="entry name" value="Sig_transdc_His_kin-like_C"/>
</dbReference>
<dbReference type="InterPro" id="IPR019734">
    <property type="entry name" value="TPR_rpt"/>
</dbReference>
<dbReference type="EC" id="2.7.13.3" evidence="2"/>
<reference evidence="11 12" key="1">
    <citation type="submission" date="2019-12" db="EMBL/GenBank/DDBJ databases">
        <authorList>
            <person name="Kim Y.S."/>
        </authorList>
    </citation>
    <scope>NUCLEOTIDE SEQUENCE [LARGE SCALE GENOMIC DNA]</scope>
    <source>
        <strain evidence="11 12">GA093</strain>
    </source>
</reference>
<dbReference type="SUPFAM" id="SSF47384">
    <property type="entry name" value="Homodimeric domain of signal transducing histidine kinase"/>
    <property type="match status" value="1"/>
</dbReference>
<dbReference type="PROSITE" id="PS50110">
    <property type="entry name" value="RESPONSE_REGULATORY"/>
    <property type="match status" value="1"/>
</dbReference>
<dbReference type="InterPro" id="IPR001789">
    <property type="entry name" value="Sig_transdc_resp-reg_receiver"/>
</dbReference>
<feature type="coiled-coil region" evidence="6">
    <location>
        <begin position="250"/>
        <end position="305"/>
    </location>
</feature>
<comment type="caution">
    <text evidence="11">The sequence shown here is derived from an EMBL/GenBank/DDBJ whole genome shotgun (WGS) entry which is preliminary data.</text>
</comment>
<dbReference type="InterPro" id="IPR003594">
    <property type="entry name" value="HATPase_dom"/>
</dbReference>
<dbReference type="InterPro" id="IPR003661">
    <property type="entry name" value="HisK_dim/P_dom"/>
</dbReference>
<keyword evidence="7" id="KW-1133">Transmembrane helix</keyword>
<feature type="repeat" description="TPR" evidence="5">
    <location>
        <begin position="73"/>
        <end position="106"/>
    </location>
</feature>
<keyword evidence="7" id="KW-0812">Transmembrane</keyword>
<dbReference type="Gene3D" id="1.10.287.130">
    <property type="match status" value="1"/>
</dbReference>
<keyword evidence="6" id="KW-0175">Coiled coil</keyword>
<dbReference type="Pfam" id="PF00072">
    <property type="entry name" value="Response_reg"/>
    <property type="match status" value="1"/>
</dbReference>
<dbReference type="AlphaFoldDB" id="A0A6I4NQ81"/>
<dbReference type="FunFam" id="3.30.565.10:FF:000010">
    <property type="entry name" value="Sensor histidine kinase RcsC"/>
    <property type="match status" value="1"/>
</dbReference>
<organism evidence="11 12">
    <name type="scientific">Flavobacterium hydrocarbonoxydans</name>
    <dbReference type="NCBI Taxonomy" id="2683249"/>
    <lineage>
        <taxon>Bacteria</taxon>
        <taxon>Pseudomonadati</taxon>
        <taxon>Bacteroidota</taxon>
        <taxon>Flavobacteriia</taxon>
        <taxon>Flavobacteriales</taxon>
        <taxon>Flavobacteriaceae</taxon>
        <taxon>Flavobacterium</taxon>
    </lineage>
</organism>
<dbReference type="CDD" id="cd16922">
    <property type="entry name" value="HATPase_EvgS-ArcB-TorS-like"/>
    <property type="match status" value="1"/>
</dbReference>
<evidence type="ECO:0000256" key="4">
    <source>
        <dbReference type="PROSITE-ProRule" id="PRU00169"/>
    </source>
</evidence>
<sequence length="728" mass="83575">MPQFRIIICFLIVLNVFCFDSIAQEDTISAAKIDKLTREACQYLYEYNYEKSLEKSRLALRYAFDIKNDTLISRNYNVIGINYNDLGEFDKAIFFYNKALFYGEKSNNIGLKIMVANNLGNLYFFEKKLYQKGISYYKESLKYSSNLPFTEEALITNLNITWSYFEIGNFEEGLPYLRYINKHQNGFKDKSTDVALNFLNGMYYGYKGNNEKANDYFLKAIKYANDENEKSDLSYAHIEYSKFLNKIGKHKEAYENLSSYNKIMEELYNEDKIKKASIVGFNLELEDYKRQIDKIENEKNSQYQILKKSRIIVLLFIVISFILLLLIITLIKNIGFKKKNNIELLKAKELAEQASVLKTQFISTISHELRTPLYGVVGITNMLLEEHKELAQSQHLSSLKFSARYLLSLVNDILQINKIEENKVVLESLTFNISDEINMIKNSLSFLSQKNNNRISVNIDSDIPEYLIGDKLRLAQILMNLISNALKFTKNGEVLVVANLMKVEGKNHFIEFNIKDNGVGIAIDDQNKIFEKFVQVGRKEEDYQGTGLGLTIVKRLLGLFGSSITLKSNLGEGTSFTFTIAFEYDPEKTKSLINEIQVDLTSNQIFKILVVEDNRINQIVTKKIIEKNNYICEVVDDGYAALEILDNESFDIILMDINMPLLNGFETTKKIRSKGITTPIVALTAFDKDEITDEAISSGINDIIIKPFEPVKLFKIINCLIVESKNAG</sequence>
<gene>
    <name evidence="11" type="ORF">GON26_02555</name>
</gene>
<evidence type="ECO:0000259" key="9">
    <source>
        <dbReference type="PROSITE" id="PS50109"/>
    </source>
</evidence>
<dbReference type="Proteomes" id="UP000471501">
    <property type="component" value="Unassembled WGS sequence"/>
</dbReference>
<keyword evidence="7" id="KW-0472">Membrane</keyword>
<dbReference type="SMART" id="SM00448">
    <property type="entry name" value="REC"/>
    <property type="match status" value="1"/>
</dbReference>
<accession>A0A6I4NQ81</accession>
<dbReference type="CDD" id="cd17546">
    <property type="entry name" value="REC_hyHK_CKI1_RcsC-like"/>
    <property type="match status" value="1"/>
</dbReference>
<dbReference type="Pfam" id="PF02518">
    <property type="entry name" value="HATPase_c"/>
    <property type="match status" value="1"/>
</dbReference>
<dbReference type="Gene3D" id="3.40.50.2300">
    <property type="match status" value="1"/>
</dbReference>
<dbReference type="SUPFAM" id="SSF52172">
    <property type="entry name" value="CheY-like"/>
    <property type="match status" value="1"/>
</dbReference>
<keyword evidence="5" id="KW-0802">TPR repeat</keyword>
<dbReference type="EMBL" id="WSTB01000001">
    <property type="protein sequence ID" value="MWB93227.1"/>
    <property type="molecule type" value="Genomic_DNA"/>
</dbReference>
<dbReference type="InterPro" id="IPR005467">
    <property type="entry name" value="His_kinase_dom"/>
</dbReference>
<evidence type="ECO:0000256" key="3">
    <source>
        <dbReference type="ARBA" id="ARBA00022553"/>
    </source>
</evidence>
<keyword evidence="12" id="KW-1185">Reference proteome</keyword>
<dbReference type="SUPFAM" id="SSF48452">
    <property type="entry name" value="TPR-like"/>
    <property type="match status" value="2"/>
</dbReference>
<evidence type="ECO:0000256" key="2">
    <source>
        <dbReference type="ARBA" id="ARBA00012438"/>
    </source>
</evidence>
<feature type="signal peptide" evidence="8">
    <location>
        <begin position="1"/>
        <end position="23"/>
    </location>
</feature>
<dbReference type="CDD" id="cd00082">
    <property type="entry name" value="HisKA"/>
    <property type="match status" value="1"/>
</dbReference>
<evidence type="ECO:0000256" key="1">
    <source>
        <dbReference type="ARBA" id="ARBA00000085"/>
    </source>
</evidence>
<evidence type="ECO:0000256" key="8">
    <source>
        <dbReference type="SAM" id="SignalP"/>
    </source>
</evidence>
<dbReference type="PROSITE" id="PS50109">
    <property type="entry name" value="HIS_KIN"/>
    <property type="match status" value="1"/>
</dbReference>
<keyword evidence="3 4" id="KW-0597">Phosphoprotein</keyword>
<feature type="modified residue" description="4-aspartylphosphate" evidence="4">
    <location>
        <position position="656"/>
    </location>
</feature>
<evidence type="ECO:0000256" key="6">
    <source>
        <dbReference type="SAM" id="Coils"/>
    </source>
</evidence>
<protein>
    <recommendedName>
        <fullName evidence="2">histidine kinase</fullName>
        <ecNumber evidence="2">2.7.13.3</ecNumber>
    </recommendedName>
</protein>
<dbReference type="PANTHER" id="PTHR45339">
    <property type="entry name" value="HYBRID SIGNAL TRANSDUCTION HISTIDINE KINASE J"/>
    <property type="match status" value="1"/>
</dbReference>
<dbReference type="Gene3D" id="1.25.40.10">
    <property type="entry name" value="Tetratricopeptide repeat domain"/>
    <property type="match status" value="2"/>
</dbReference>
<evidence type="ECO:0000313" key="11">
    <source>
        <dbReference type="EMBL" id="MWB93227.1"/>
    </source>
</evidence>
<feature type="transmembrane region" description="Helical" evidence="7">
    <location>
        <begin position="311"/>
        <end position="331"/>
    </location>
</feature>
<keyword evidence="8" id="KW-0732">Signal</keyword>
<feature type="chain" id="PRO_5026265149" description="histidine kinase" evidence="8">
    <location>
        <begin position="24"/>
        <end position="728"/>
    </location>
</feature>
<dbReference type="Pfam" id="PF13181">
    <property type="entry name" value="TPR_8"/>
    <property type="match status" value="1"/>
</dbReference>
<dbReference type="PRINTS" id="PR00344">
    <property type="entry name" value="BCTRLSENSOR"/>
</dbReference>
<evidence type="ECO:0000256" key="5">
    <source>
        <dbReference type="PROSITE-ProRule" id="PRU00339"/>
    </source>
</evidence>
<dbReference type="RefSeq" id="WP_160373140.1">
    <property type="nucleotide sequence ID" value="NZ_WSTB01000001.1"/>
</dbReference>
<comment type="catalytic activity">
    <reaction evidence="1">
        <text>ATP + protein L-histidine = ADP + protein N-phospho-L-histidine.</text>
        <dbReference type="EC" id="2.7.13.3"/>
    </reaction>
</comment>
<evidence type="ECO:0000313" key="12">
    <source>
        <dbReference type="Proteomes" id="UP000471501"/>
    </source>
</evidence>
<feature type="domain" description="Response regulatory" evidence="10">
    <location>
        <begin position="607"/>
        <end position="721"/>
    </location>
</feature>
<evidence type="ECO:0000256" key="7">
    <source>
        <dbReference type="SAM" id="Phobius"/>
    </source>
</evidence>